<accession>A0A7M2RFH4</accession>
<keyword evidence="1" id="KW-0805">Transcription regulation</keyword>
<dbReference type="InterPro" id="IPR036390">
    <property type="entry name" value="WH_DNA-bd_sf"/>
</dbReference>
<dbReference type="SUPFAM" id="SSF54909">
    <property type="entry name" value="Dimeric alpha+beta barrel"/>
    <property type="match status" value="1"/>
</dbReference>
<dbReference type="AlphaFoldDB" id="A0A7M2RFH4"/>
<gene>
    <name evidence="5" type="ORF">INP51_14235</name>
</gene>
<dbReference type="GO" id="GO:0043565">
    <property type="term" value="F:sequence-specific DNA binding"/>
    <property type="evidence" value="ECO:0007669"/>
    <property type="project" value="InterPro"/>
</dbReference>
<dbReference type="InterPro" id="IPR019887">
    <property type="entry name" value="Tscrpt_reg_AsnC/Lrp_C"/>
</dbReference>
<dbReference type="SUPFAM" id="SSF46785">
    <property type="entry name" value="Winged helix' DNA-binding domain"/>
    <property type="match status" value="1"/>
</dbReference>
<evidence type="ECO:0000256" key="3">
    <source>
        <dbReference type="ARBA" id="ARBA00023163"/>
    </source>
</evidence>
<dbReference type="GO" id="GO:0043200">
    <property type="term" value="P:response to amino acid"/>
    <property type="evidence" value="ECO:0007669"/>
    <property type="project" value="TreeGrafter"/>
</dbReference>
<dbReference type="InterPro" id="IPR011991">
    <property type="entry name" value="ArsR-like_HTH"/>
</dbReference>
<keyword evidence="2" id="KW-0238">DNA-binding</keyword>
<dbReference type="InterPro" id="IPR036388">
    <property type="entry name" value="WH-like_DNA-bd_sf"/>
</dbReference>
<dbReference type="PROSITE" id="PS50956">
    <property type="entry name" value="HTH_ASNC_2"/>
    <property type="match status" value="1"/>
</dbReference>
<evidence type="ECO:0000256" key="2">
    <source>
        <dbReference type="ARBA" id="ARBA00023125"/>
    </source>
</evidence>
<dbReference type="GO" id="GO:0005829">
    <property type="term" value="C:cytosol"/>
    <property type="evidence" value="ECO:0007669"/>
    <property type="project" value="TreeGrafter"/>
</dbReference>
<dbReference type="PANTHER" id="PTHR30154">
    <property type="entry name" value="LEUCINE-RESPONSIVE REGULATORY PROTEIN"/>
    <property type="match status" value="1"/>
</dbReference>
<name>A0A7M2RFH4_9FIRM</name>
<evidence type="ECO:0000256" key="1">
    <source>
        <dbReference type="ARBA" id="ARBA00023015"/>
    </source>
</evidence>
<feature type="domain" description="HTH asnC-type" evidence="4">
    <location>
        <begin position="1"/>
        <end position="62"/>
    </location>
</feature>
<dbReference type="Gene3D" id="3.30.70.920">
    <property type="match status" value="1"/>
</dbReference>
<keyword evidence="6" id="KW-1185">Reference proteome</keyword>
<evidence type="ECO:0000313" key="5">
    <source>
        <dbReference type="EMBL" id="QOV19095.1"/>
    </source>
</evidence>
<dbReference type="RefSeq" id="WP_193735442.1">
    <property type="nucleotide sequence ID" value="NZ_CP063304.1"/>
</dbReference>
<dbReference type="Pfam" id="PF01037">
    <property type="entry name" value="AsnC_trans_reg"/>
    <property type="match status" value="1"/>
</dbReference>
<keyword evidence="3" id="KW-0804">Transcription</keyword>
<dbReference type="Proteomes" id="UP000593601">
    <property type="component" value="Chromosome"/>
</dbReference>
<dbReference type="Gene3D" id="1.10.10.10">
    <property type="entry name" value="Winged helix-like DNA-binding domain superfamily/Winged helix DNA-binding domain"/>
    <property type="match status" value="1"/>
</dbReference>
<reference evidence="5 6" key="1">
    <citation type="submission" date="2020-10" db="EMBL/GenBank/DDBJ databases">
        <title>Blautia liquoris sp.nov., isolated from the mud in a fermentation cellar used for the production of Chinese strong-flavoured liquor.</title>
        <authorList>
            <person name="Lu L."/>
        </authorList>
    </citation>
    <scope>NUCLEOTIDE SEQUENCE [LARGE SCALE GENOMIC DNA]</scope>
    <source>
        <strain evidence="5 6">LZLJ-3</strain>
    </source>
</reference>
<dbReference type="CDD" id="cd00090">
    <property type="entry name" value="HTH_ARSR"/>
    <property type="match status" value="1"/>
</dbReference>
<dbReference type="KEGG" id="bliq:INP51_14235"/>
<dbReference type="InterPro" id="IPR019888">
    <property type="entry name" value="Tscrpt_reg_AsnC-like"/>
</dbReference>
<proteinExistence type="predicted"/>
<dbReference type="InterPro" id="IPR011008">
    <property type="entry name" value="Dimeric_a/b-barrel"/>
</dbReference>
<dbReference type="PRINTS" id="PR00033">
    <property type="entry name" value="HTHASNC"/>
</dbReference>
<evidence type="ECO:0000313" key="6">
    <source>
        <dbReference type="Proteomes" id="UP000593601"/>
    </source>
</evidence>
<sequence length="163" mass="18623">MDGTDYKILKILQKNARETASNISKQIHLSVSAVIERIRKMEETGLIKNYTIVVDEKKTGGAMTMLMEVSLEHPKYFDAFAAAVQDVSNIVSCYYLTGDFDLILKITYRDSQELEDIYNWIMSQSGVKDTRTHVVVKTVKNIYSSILEPRDQKYAEKNEGKKS</sequence>
<dbReference type="InterPro" id="IPR000485">
    <property type="entry name" value="AsnC-type_HTH_dom"/>
</dbReference>
<dbReference type="Pfam" id="PF13412">
    <property type="entry name" value="HTH_24"/>
    <property type="match status" value="1"/>
</dbReference>
<protein>
    <submittedName>
        <fullName evidence="5">Lrp/AsnC family transcriptional regulator</fullName>
    </submittedName>
</protein>
<dbReference type="SMART" id="SM00344">
    <property type="entry name" value="HTH_ASNC"/>
    <property type="match status" value="1"/>
</dbReference>
<organism evidence="5 6">
    <name type="scientific">Blautia liquoris</name>
    <dbReference type="NCBI Taxonomy" id="2779518"/>
    <lineage>
        <taxon>Bacteria</taxon>
        <taxon>Bacillati</taxon>
        <taxon>Bacillota</taxon>
        <taxon>Clostridia</taxon>
        <taxon>Lachnospirales</taxon>
        <taxon>Lachnospiraceae</taxon>
        <taxon>Blautia</taxon>
    </lineage>
</organism>
<evidence type="ECO:0000259" key="4">
    <source>
        <dbReference type="PROSITE" id="PS50956"/>
    </source>
</evidence>
<dbReference type="EMBL" id="CP063304">
    <property type="protein sequence ID" value="QOV19095.1"/>
    <property type="molecule type" value="Genomic_DNA"/>
</dbReference>
<dbReference type="PANTHER" id="PTHR30154:SF34">
    <property type="entry name" value="TRANSCRIPTIONAL REGULATOR AZLB"/>
    <property type="match status" value="1"/>
</dbReference>